<gene>
    <name evidence="1" type="ORF">GCM10009839_67020</name>
</gene>
<keyword evidence="2" id="KW-1185">Reference proteome</keyword>
<proteinExistence type="predicted"/>
<dbReference type="InterPro" id="IPR014543">
    <property type="entry name" value="UCP028291"/>
</dbReference>
<protein>
    <recommendedName>
        <fullName evidence="3">DUF2218 domain-containing protein</fullName>
    </recommendedName>
</protein>
<accession>A0ABN2V4J2</accession>
<evidence type="ECO:0000313" key="1">
    <source>
        <dbReference type="EMBL" id="GAA2050886.1"/>
    </source>
</evidence>
<organism evidence="1 2">
    <name type="scientific">Catenulispora yoronensis</name>
    <dbReference type="NCBI Taxonomy" id="450799"/>
    <lineage>
        <taxon>Bacteria</taxon>
        <taxon>Bacillati</taxon>
        <taxon>Actinomycetota</taxon>
        <taxon>Actinomycetes</taxon>
        <taxon>Catenulisporales</taxon>
        <taxon>Catenulisporaceae</taxon>
        <taxon>Catenulispora</taxon>
    </lineage>
</organism>
<sequence length="125" mass="13254">MPVVRATVHTPRAARYLAQLLSHTRHLDTGGMHRRGNHAGPATAHTASIVETTAGDAEATDESAAECTTGRVTLGGASCDLTAGPTALTLVVTADDLDQLRSLQASVTRTLERIGRRDRLEVAWE</sequence>
<dbReference type="Gene3D" id="3.30.310.50">
    <property type="entry name" value="Alpha-D-phosphohexomutase, C-terminal domain"/>
    <property type="match status" value="1"/>
</dbReference>
<reference evidence="2" key="1">
    <citation type="journal article" date="2019" name="Int. J. Syst. Evol. Microbiol.">
        <title>The Global Catalogue of Microorganisms (GCM) 10K type strain sequencing project: providing services to taxonomists for standard genome sequencing and annotation.</title>
        <authorList>
            <consortium name="The Broad Institute Genomics Platform"/>
            <consortium name="The Broad Institute Genome Sequencing Center for Infectious Disease"/>
            <person name="Wu L."/>
            <person name="Ma J."/>
        </authorList>
    </citation>
    <scope>NUCLEOTIDE SEQUENCE [LARGE SCALE GENOMIC DNA]</scope>
    <source>
        <strain evidence="2">JCM 16014</strain>
    </source>
</reference>
<dbReference type="EMBL" id="BAAAQN010000050">
    <property type="protein sequence ID" value="GAA2050886.1"/>
    <property type="molecule type" value="Genomic_DNA"/>
</dbReference>
<comment type="caution">
    <text evidence="1">The sequence shown here is derived from an EMBL/GenBank/DDBJ whole genome shotgun (WGS) entry which is preliminary data.</text>
</comment>
<evidence type="ECO:0008006" key="3">
    <source>
        <dbReference type="Google" id="ProtNLM"/>
    </source>
</evidence>
<evidence type="ECO:0000313" key="2">
    <source>
        <dbReference type="Proteomes" id="UP001500751"/>
    </source>
</evidence>
<dbReference type="RefSeq" id="WP_344669707.1">
    <property type="nucleotide sequence ID" value="NZ_BAAAQN010000050.1"/>
</dbReference>
<name>A0ABN2V4J2_9ACTN</name>
<dbReference type="Pfam" id="PF09981">
    <property type="entry name" value="DUF2218"/>
    <property type="match status" value="1"/>
</dbReference>
<dbReference type="Proteomes" id="UP001500751">
    <property type="component" value="Unassembled WGS sequence"/>
</dbReference>